<dbReference type="InterPro" id="IPR000073">
    <property type="entry name" value="AB_hydrolase_1"/>
</dbReference>
<evidence type="ECO:0000313" key="2">
    <source>
        <dbReference type="EMBL" id="PKG30732.1"/>
    </source>
</evidence>
<protein>
    <submittedName>
        <fullName evidence="2">Alpha/beta hydrolase</fullName>
    </submittedName>
</protein>
<keyword evidence="2" id="KW-0378">Hydrolase</keyword>
<accession>A0A2N0ZMJ4</accession>
<dbReference type="InterPro" id="IPR050266">
    <property type="entry name" value="AB_hydrolase_sf"/>
</dbReference>
<dbReference type="PANTHER" id="PTHR43798">
    <property type="entry name" value="MONOACYLGLYCEROL LIPASE"/>
    <property type="match status" value="1"/>
</dbReference>
<dbReference type="EMBL" id="PISD01000005">
    <property type="protein sequence ID" value="PKG30732.1"/>
    <property type="molecule type" value="Genomic_DNA"/>
</dbReference>
<reference evidence="2 3" key="1">
    <citation type="journal article" date="2010" name="Int. J. Syst. Evol. Microbiol.">
        <title>Bacillus horneckiae sp. nov., isolated from a spacecraft-assembly clean room.</title>
        <authorList>
            <person name="Vaishampayan P."/>
            <person name="Probst A."/>
            <person name="Krishnamurthi S."/>
            <person name="Ghosh S."/>
            <person name="Osman S."/>
            <person name="McDowall A."/>
            <person name="Ruckmani A."/>
            <person name="Mayilraj S."/>
            <person name="Venkateswaran K."/>
        </authorList>
    </citation>
    <scope>NUCLEOTIDE SEQUENCE [LARGE SCALE GENOMIC DNA]</scope>
    <source>
        <strain evidence="3">1PO1SC</strain>
    </source>
</reference>
<keyword evidence="3" id="KW-1185">Reference proteome</keyword>
<evidence type="ECO:0000259" key="1">
    <source>
        <dbReference type="Pfam" id="PF00561"/>
    </source>
</evidence>
<dbReference type="GO" id="GO:0016020">
    <property type="term" value="C:membrane"/>
    <property type="evidence" value="ECO:0007669"/>
    <property type="project" value="TreeGrafter"/>
</dbReference>
<dbReference type="InterPro" id="IPR029058">
    <property type="entry name" value="AB_hydrolase_fold"/>
</dbReference>
<name>A0A2N0ZMJ4_9BACI</name>
<dbReference type="AlphaFoldDB" id="A0A2N0ZMJ4"/>
<dbReference type="Proteomes" id="UP000233343">
    <property type="component" value="Unassembled WGS sequence"/>
</dbReference>
<organism evidence="2 3">
    <name type="scientific">Cytobacillus horneckiae</name>
    <dbReference type="NCBI Taxonomy" id="549687"/>
    <lineage>
        <taxon>Bacteria</taxon>
        <taxon>Bacillati</taxon>
        <taxon>Bacillota</taxon>
        <taxon>Bacilli</taxon>
        <taxon>Bacillales</taxon>
        <taxon>Bacillaceae</taxon>
        <taxon>Cytobacillus</taxon>
    </lineage>
</organism>
<sequence>MDFYQKNINGNTIQIADYPGTKGTIIAVHGLTGNHKQMHYYAESLKGDYRFVAIDIRGRGNSGACDEETSLFKHADDVIGLIKELNIENPILMGYSMGAFICAVVASRLDTVNGLILLDGAAACTEQQRNIVQPSLGRLSKEYPTQNSYLDELETIYTRLGVTWNNHIRSVGEYEIHEKDGHWENKSEESSILADFNSFYSFVPKDVCAQIDCPVLLVHASGHIGPMEPLFYAEAYGDTKTYTKNIETFTSTCNHYTMVFENREEINETIHAFLKKI</sequence>
<dbReference type="Gene3D" id="3.40.50.1820">
    <property type="entry name" value="alpha/beta hydrolase"/>
    <property type="match status" value="1"/>
</dbReference>
<feature type="domain" description="AB hydrolase-1" evidence="1">
    <location>
        <begin position="24"/>
        <end position="132"/>
    </location>
</feature>
<dbReference type="SUPFAM" id="SSF53474">
    <property type="entry name" value="alpha/beta-Hydrolases"/>
    <property type="match status" value="1"/>
</dbReference>
<proteinExistence type="predicted"/>
<comment type="caution">
    <text evidence="2">The sequence shown here is derived from an EMBL/GenBank/DDBJ whole genome shotgun (WGS) entry which is preliminary data.</text>
</comment>
<evidence type="ECO:0000313" key="3">
    <source>
        <dbReference type="Proteomes" id="UP000233343"/>
    </source>
</evidence>
<dbReference type="PANTHER" id="PTHR43798:SF33">
    <property type="entry name" value="HYDROLASE, PUTATIVE (AFU_ORTHOLOGUE AFUA_2G14860)-RELATED"/>
    <property type="match status" value="1"/>
</dbReference>
<dbReference type="RefSeq" id="WP_066193578.1">
    <property type="nucleotide sequence ID" value="NZ_JAFDQP010000003.1"/>
</dbReference>
<dbReference type="GO" id="GO:0016787">
    <property type="term" value="F:hydrolase activity"/>
    <property type="evidence" value="ECO:0007669"/>
    <property type="project" value="UniProtKB-KW"/>
</dbReference>
<dbReference type="Pfam" id="PF00561">
    <property type="entry name" value="Abhydrolase_1"/>
    <property type="match status" value="1"/>
</dbReference>
<gene>
    <name evidence="2" type="ORF">CWS20_01245</name>
</gene>